<dbReference type="OrthoDB" id="9802994at2"/>
<dbReference type="NCBIfam" id="TIGR01644">
    <property type="entry name" value="phage_P2_V"/>
    <property type="match status" value="1"/>
</dbReference>
<sequence length="199" mass="21209">MMDAQTLVARMMAPLARRLRLMVGRGVVTSINDGGKVQTAQVKLLDGEVRDGVEILQQYGMTSIPPGQREGLYFAVGGDRDHGVMICVADRQFRLRAIAPGEAALYDDLGQRVHLTREGIVIDGAGLPVKIFNTPQVTIDTPLVSMTGNLAVAGNIVAQGDISDHGTRSMAGMRGTYNDHTHHENGVGGSTSKPSQAMS</sequence>
<dbReference type="InterPro" id="IPR014462">
    <property type="entry name" value="Phage_Mu_Gp45"/>
</dbReference>
<dbReference type="PIRSF" id="PIRSF012337">
    <property type="entry name" value="gp45"/>
    <property type="match status" value="1"/>
</dbReference>
<reference evidence="3 4" key="1">
    <citation type="submission" date="2020-08" db="EMBL/GenBank/DDBJ databases">
        <title>Genome sequencing of Purple Non-Sulfur Bacteria from various extreme environments.</title>
        <authorList>
            <person name="Mayer M."/>
        </authorList>
    </citation>
    <scope>NUCLEOTIDE SEQUENCE [LARGE SCALE GENOMIC DNA]</scope>
    <source>
        <strain evidence="3 4">2761</strain>
    </source>
</reference>
<evidence type="ECO:0000313" key="4">
    <source>
        <dbReference type="Proteomes" id="UP000587070"/>
    </source>
</evidence>
<name>A0A840FXN8_RHOTE</name>
<accession>A0A840FXN8</accession>
<dbReference type="InterPro" id="IPR053861">
    <property type="entry name" value="Phage_Mu_Gp45_N"/>
</dbReference>
<comment type="caution">
    <text evidence="3">The sequence shown here is derived from an EMBL/GenBank/DDBJ whole genome shotgun (WGS) entry which is preliminary data.</text>
</comment>
<evidence type="ECO:0000259" key="2">
    <source>
        <dbReference type="Pfam" id="PF06890"/>
    </source>
</evidence>
<feature type="compositionally biased region" description="Polar residues" evidence="1">
    <location>
        <begin position="190"/>
        <end position="199"/>
    </location>
</feature>
<proteinExistence type="predicted"/>
<evidence type="ECO:0000313" key="3">
    <source>
        <dbReference type="EMBL" id="MBB4246564.1"/>
    </source>
</evidence>
<dbReference type="RefSeq" id="WP_153114625.1">
    <property type="nucleotide sequence ID" value="NZ_JACIGE010000002.1"/>
</dbReference>
<dbReference type="Proteomes" id="UP000587070">
    <property type="component" value="Unassembled WGS sequence"/>
</dbReference>
<feature type="domain" description="Bacteriophage Mu Gp45 N-terminal" evidence="2">
    <location>
        <begin position="25"/>
        <end position="91"/>
    </location>
</feature>
<dbReference type="InterPro" id="IPR013046">
    <property type="entry name" value="GpV/Gp45"/>
</dbReference>
<keyword evidence="4" id="KW-1185">Reference proteome</keyword>
<gene>
    <name evidence="3" type="ORF">GGD90_000921</name>
</gene>
<dbReference type="Pfam" id="PF06890">
    <property type="entry name" value="Phage_Mu_Gp45"/>
    <property type="match status" value="1"/>
</dbReference>
<dbReference type="EMBL" id="JACIGE010000002">
    <property type="protein sequence ID" value="MBB4246564.1"/>
    <property type="molecule type" value="Genomic_DNA"/>
</dbReference>
<organism evidence="3 4">
    <name type="scientific">Rhodocyclus tenuis</name>
    <name type="common">Rhodospirillum tenue</name>
    <dbReference type="NCBI Taxonomy" id="1066"/>
    <lineage>
        <taxon>Bacteria</taxon>
        <taxon>Pseudomonadati</taxon>
        <taxon>Pseudomonadota</taxon>
        <taxon>Betaproteobacteria</taxon>
        <taxon>Rhodocyclales</taxon>
        <taxon>Rhodocyclaceae</taxon>
        <taxon>Rhodocyclus</taxon>
    </lineage>
</organism>
<evidence type="ECO:0000256" key="1">
    <source>
        <dbReference type="SAM" id="MobiDB-lite"/>
    </source>
</evidence>
<feature type="region of interest" description="Disordered" evidence="1">
    <location>
        <begin position="174"/>
        <end position="199"/>
    </location>
</feature>
<dbReference type="AlphaFoldDB" id="A0A840FXN8"/>
<protein>
    <submittedName>
        <fullName evidence="3">Phage baseplate assembly protein V</fullName>
    </submittedName>
</protein>